<dbReference type="Proteomes" id="UP000001514">
    <property type="component" value="Unassembled WGS sequence"/>
</dbReference>
<reference evidence="4 5" key="1">
    <citation type="journal article" date="2011" name="Science">
        <title>The Selaginella genome identifies genetic changes associated with the evolution of vascular plants.</title>
        <authorList>
            <person name="Banks J.A."/>
            <person name="Nishiyama T."/>
            <person name="Hasebe M."/>
            <person name="Bowman J.L."/>
            <person name="Gribskov M."/>
            <person name="dePamphilis C."/>
            <person name="Albert V.A."/>
            <person name="Aono N."/>
            <person name="Aoyama T."/>
            <person name="Ambrose B.A."/>
            <person name="Ashton N.W."/>
            <person name="Axtell M.J."/>
            <person name="Barker E."/>
            <person name="Barker M.S."/>
            <person name="Bennetzen J.L."/>
            <person name="Bonawitz N.D."/>
            <person name="Chapple C."/>
            <person name="Cheng C."/>
            <person name="Correa L.G."/>
            <person name="Dacre M."/>
            <person name="DeBarry J."/>
            <person name="Dreyer I."/>
            <person name="Elias M."/>
            <person name="Engstrom E.M."/>
            <person name="Estelle M."/>
            <person name="Feng L."/>
            <person name="Finet C."/>
            <person name="Floyd S.K."/>
            <person name="Frommer W.B."/>
            <person name="Fujita T."/>
            <person name="Gramzow L."/>
            <person name="Gutensohn M."/>
            <person name="Harholt J."/>
            <person name="Hattori M."/>
            <person name="Heyl A."/>
            <person name="Hirai T."/>
            <person name="Hiwatashi Y."/>
            <person name="Ishikawa M."/>
            <person name="Iwata M."/>
            <person name="Karol K.G."/>
            <person name="Koehler B."/>
            <person name="Kolukisaoglu U."/>
            <person name="Kubo M."/>
            <person name="Kurata T."/>
            <person name="Lalonde S."/>
            <person name="Li K."/>
            <person name="Li Y."/>
            <person name="Litt A."/>
            <person name="Lyons E."/>
            <person name="Manning G."/>
            <person name="Maruyama T."/>
            <person name="Michael T.P."/>
            <person name="Mikami K."/>
            <person name="Miyazaki S."/>
            <person name="Morinaga S."/>
            <person name="Murata T."/>
            <person name="Mueller-Roeber B."/>
            <person name="Nelson D.R."/>
            <person name="Obara M."/>
            <person name="Oguri Y."/>
            <person name="Olmstead R.G."/>
            <person name="Onodera N."/>
            <person name="Petersen B.L."/>
            <person name="Pils B."/>
            <person name="Prigge M."/>
            <person name="Rensing S.A."/>
            <person name="Riano-Pachon D.M."/>
            <person name="Roberts A.W."/>
            <person name="Sato Y."/>
            <person name="Scheller H.V."/>
            <person name="Schulz B."/>
            <person name="Schulz C."/>
            <person name="Shakirov E.V."/>
            <person name="Shibagaki N."/>
            <person name="Shinohara N."/>
            <person name="Shippen D.E."/>
            <person name="Soerensen I."/>
            <person name="Sotooka R."/>
            <person name="Sugimoto N."/>
            <person name="Sugita M."/>
            <person name="Sumikawa N."/>
            <person name="Tanurdzic M."/>
            <person name="Theissen G."/>
            <person name="Ulvskov P."/>
            <person name="Wakazuki S."/>
            <person name="Weng J.K."/>
            <person name="Willats W.W."/>
            <person name="Wipf D."/>
            <person name="Wolf P.G."/>
            <person name="Yang L."/>
            <person name="Zimmer A.D."/>
            <person name="Zhu Q."/>
            <person name="Mitros T."/>
            <person name="Hellsten U."/>
            <person name="Loque D."/>
            <person name="Otillar R."/>
            <person name="Salamov A."/>
            <person name="Schmutz J."/>
            <person name="Shapiro H."/>
            <person name="Lindquist E."/>
            <person name="Lucas S."/>
            <person name="Rokhsar D."/>
            <person name="Grigoriev I.V."/>
        </authorList>
    </citation>
    <scope>NUCLEOTIDE SEQUENCE [LARGE SCALE GENOMIC DNA]</scope>
</reference>
<dbReference type="InterPro" id="IPR051058">
    <property type="entry name" value="GDSL_Est/Lipase"/>
</dbReference>
<keyword evidence="2" id="KW-0378">Hydrolase</keyword>
<dbReference type="PROSITE" id="PS51257">
    <property type="entry name" value="PROKAR_LIPOPROTEIN"/>
    <property type="match status" value="1"/>
</dbReference>
<protein>
    <recommendedName>
        <fullName evidence="6">SGNH hydrolase-type esterase domain-containing protein</fullName>
    </recommendedName>
</protein>
<feature type="signal peptide" evidence="3">
    <location>
        <begin position="1"/>
        <end position="23"/>
    </location>
</feature>
<dbReference type="PANTHER" id="PTHR45648">
    <property type="entry name" value="GDSL LIPASE/ACYLHYDROLASE FAMILY PROTEIN (AFU_ORTHOLOGUE AFUA_4G14700)"/>
    <property type="match status" value="1"/>
</dbReference>
<dbReference type="InterPro" id="IPR036514">
    <property type="entry name" value="SGNH_hydro_sf"/>
</dbReference>
<evidence type="ECO:0008006" key="6">
    <source>
        <dbReference type="Google" id="ProtNLM"/>
    </source>
</evidence>
<dbReference type="PANTHER" id="PTHR45648:SF5">
    <property type="entry name" value="OS04G0577300 PROTEIN"/>
    <property type="match status" value="1"/>
</dbReference>
<dbReference type="InParanoid" id="D8S9T8"/>
<dbReference type="InterPro" id="IPR001087">
    <property type="entry name" value="GDSL"/>
</dbReference>
<dbReference type="Gramene" id="EFJ18879">
    <property type="protein sequence ID" value="EFJ18879"/>
    <property type="gene ID" value="SELMODRAFT_419714"/>
</dbReference>
<feature type="chain" id="PRO_5003122538" description="SGNH hydrolase-type esterase domain-containing protein" evidence="3">
    <location>
        <begin position="24"/>
        <end position="334"/>
    </location>
</feature>
<dbReference type="Gene3D" id="3.40.50.1110">
    <property type="entry name" value="SGNH hydrolase"/>
    <property type="match status" value="1"/>
</dbReference>
<evidence type="ECO:0000313" key="4">
    <source>
        <dbReference type="EMBL" id="EFJ18879.1"/>
    </source>
</evidence>
<dbReference type="EMBL" id="GL377608">
    <property type="protein sequence ID" value="EFJ18879.1"/>
    <property type="molecule type" value="Genomic_DNA"/>
</dbReference>
<dbReference type="eggNOG" id="ENOG502QQRE">
    <property type="taxonomic scope" value="Eukaryota"/>
</dbReference>
<dbReference type="Pfam" id="PF00657">
    <property type="entry name" value="Lipase_GDSL"/>
    <property type="match status" value="1"/>
</dbReference>
<dbReference type="AlphaFoldDB" id="D8S9T8"/>
<proteinExistence type="inferred from homology"/>
<accession>D8S9T8</accession>
<comment type="similarity">
    <text evidence="1">Belongs to the 'GDSL' lipolytic enzyme family.</text>
</comment>
<gene>
    <name evidence="4" type="ORF">SELMODRAFT_419714</name>
</gene>
<dbReference type="HOGENOM" id="CLU_015101_2_1_1"/>
<evidence type="ECO:0000313" key="5">
    <source>
        <dbReference type="Proteomes" id="UP000001514"/>
    </source>
</evidence>
<keyword evidence="3" id="KW-0732">Signal</keyword>
<evidence type="ECO:0000256" key="1">
    <source>
        <dbReference type="ARBA" id="ARBA00008668"/>
    </source>
</evidence>
<dbReference type="STRING" id="88036.D8S9T8"/>
<sequence>MKTSSKILVFLFAILALCACVYGRSVPQLRTIYMGDSIFDVGTNKYVKNSVSRCDFVPYGKTRYNQPSGRCSDGFLIPDLINKVIGLPFSKPFLGLKDWGVVSFNEQLKQLGQLANKIPMMNLNDFVVVISSGGNDIAANLQNLANVDLEAMLVSLEKGLEQLYKYGFRKIVYSSLGPLGCVPIVTSDGNCVREINDLVEQFNWQARAIVLGVAKKFPGMRGAFVDGYSLIKSYVENPNKFGFQNGGGCCPNCLSHKNTLSGLCRNPSDYVFWDLIHPTEHTAFSFTELATRQKKAAEWKHRIHPSPVLHCELAFVRHQQFLSTSTWSNMPLQL</sequence>
<organism evidence="5">
    <name type="scientific">Selaginella moellendorffii</name>
    <name type="common">Spikemoss</name>
    <dbReference type="NCBI Taxonomy" id="88036"/>
    <lineage>
        <taxon>Eukaryota</taxon>
        <taxon>Viridiplantae</taxon>
        <taxon>Streptophyta</taxon>
        <taxon>Embryophyta</taxon>
        <taxon>Tracheophyta</taxon>
        <taxon>Lycopodiopsida</taxon>
        <taxon>Selaginellales</taxon>
        <taxon>Selaginellaceae</taxon>
        <taxon>Selaginella</taxon>
    </lineage>
</organism>
<dbReference type="KEGG" id="smo:SELMODRAFT_419714"/>
<dbReference type="SUPFAM" id="SSF52266">
    <property type="entry name" value="SGNH hydrolase"/>
    <property type="match status" value="1"/>
</dbReference>
<keyword evidence="5" id="KW-1185">Reference proteome</keyword>
<evidence type="ECO:0000256" key="3">
    <source>
        <dbReference type="SAM" id="SignalP"/>
    </source>
</evidence>
<evidence type="ECO:0000256" key="2">
    <source>
        <dbReference type="ARBA" id="ARBA00022801"/>
    </source>
</evidence>
<dbReference type="GO" id="GO:0016788">
    <property type="term" value="F:hydrolase activity, acting on ester bonds"/>
    <property type="evidence" value="ECO:0007669"/>
    <property type="project" value="InterPro"/>
</dbReference>
<name>D8S9T8_SELML</name>